<protein>
    <submittedName>
        <fullName evidence="3">D-alanyl-D-alanine carboxypeptidase</fullName>
    </submittedName>
</protein>
<dbReference type="Proteomes" id="UP000220635">
    <property type="component" value="Unassembled WGS sequence"/>
</dbReference>
<feature type="transmembrane region" description="Helical" evidence="1">
    <location>
        <begin position="6"/>
        <end position="29"/>
    </location>
</feature>
<dbReference type="GO" id="GO:0004180">
    <property type="term" value="F:carboxypeptidase activity"/>
    <property type="evidence" value="ECO:0007669"/>
    <property type="project" value="UniProtKB-KW"/>
</dbReference>
<dbReference type="Pfam" id="PF13354">
    <property type="entry name" value="Beta-lactamase2"/>
    <property type="match status" value="1"/>
</dbReference>
<dbReference type="SUPFAM" id="SSF56601">
    <property type="entry name" value="beta-lactamase/transpeptidase-like"/>
    <property type="match status" value="1"/>
</dbReference>
<comment type="caution">
    <text evidence="3">The sequence shown here is derived from an EMBL/GenBank/DDBJ whole genome shotgun (WGS) entry which is preliminary data.</text>
</comment>
<keyword evidence="1" id="KW-0812">Transmembrane</keyword>
<dbReference type="InterPro" id="IPR012338">
    <property type="entry name" value="Beta-lactam/transpept-like"/>
</dbReference>
<dbReference type="RefSeq" id="WP_098380410.1">
    <property type="nucleotide sequence ID" value="NZ_NTWE01000011.1"/>
</dbReference>
<keyword evidence="3" id="KW-0645">Protease</keyword>
<evidence type="ECO:0000256" key="1">
    <source>
        <dbReference type="SAM" id="Phobius"/>
    </source>
</evidence>
<dbReference type="Gene3D" id="3.40.710.10">
    <property type="entry name" value="DD-peptidase/beta-lactamase superfamily"/>
    <property type="match status" value="1"/>
</dbReference>
<dbReference type="PANTHER" id="PTHR35333">
    <property type="entry name" value="BETA-LACTAMASE"/>
    <property type="match status" value="1"/>
</dbReference>
<dbReference type="InterPro" id="IPR045155">
    <property type="entry name" value="Beta-lactam_cat"/>
</dbReference>
<organism evidence="3 4">
    <name type="scientific">Bacillus cereus</name>
    <dbReference type="NCBI Taxonomy" id="1396"/>
    <lineage>
        <taxon>Bacteria</taxon>
        <taxon>Bacillati</taxon>
        <taxon>Bacillota</taxon>
        <taxon>Bacilli</taxon>
        <taxon>Bacillales</taxon>
        <taxon>Bacillaceae</taxon>
        <taxon>Bacillus</taxon>
        <taxon>Bacillus cereus group</taxon>
    </lineage>
</organism>
<keyword evidence="1" id="KW-1133">Transmembrane helix</keyword>
<keyword evidence="3" id="KW-0378">Hydrolase</keyword>
<feature type="domain" description="Beta-lactamase class A catalytic" evidence="2">
    <location>
        <begin position="58"/>
        <end position="176"/>
    </location>
</feature>
<evidence type="ECO:0000313" key="3">
    <source>
        <dbReference type="EMBL" id="PEW05507.1"/>
    </source>
</evidence>
<reference evidence="3 4" key="1">
    <citation type="submission" date="2017-09" db="EMBL/GenBank/DDBJ databases">
        <title>Large-scale bioinformatics analysis of Bacillus genomes uncovers conserved roles of natural products in bacterial physiology.</title>
        <authorList>
            <consortium name="Agbiome Team Llc"/>
            <person name="Bleich R.M."/>
            <person name="Grubbs K.J."/>
            <person name="Santa Maria K.C."/>
            <person name="Allen S.E."/>
            <person name="Farag S."/>
            <person name="Shank E.A."/>
            <person name="Bowers A."/>
        </authorList>
    </citation>
    <scope>NUCLEOTIDE SEQUENCE [LARGE SCALE GENOMIC DNA]</scope>
    <source>
        <strain evidence="3 4">AFS010695</strain>
    </source>
</reference>
<dbReference type="OrthoDB" id="975092at2"/>
<dbReference type="GO" id="GO:0008800">
    <property type="term" value="F:beta-lactamase activity"/>
    <property type="evidence" value="ECO:0007669"/>
    <property type="project" value="InterPro"/>
</dbReference>
<dbReference type="GO" id="GO:0046677">
    <property type="term" value="P:response to antibiotic"/>
    <property type="evidence" value="ECO:0007669"/>
    <property type="project" value="InterPro"/>
</dbReference>
<keyword evidence="3" id="KW-0121">Carboxypeptidase</keyword>
<dbReference type="InterPro" id="IPR000871">
    <property type="entry name" value="Beta-lactam_class-A"/>
</dbReference>
<dbReference type="AlphaFoldDB" id="A0A2A8Q1B6"/>
<evidence type="ECO:0000313" key="4">
    <source>
        <dbReference type="Proteomes" id="UP000220635"/>
    </source>
</evidence>
<name>A0A2A8Q1B6_BACCE</name>
<keyword evidence="1" id="KW-0472">Membrane</keyword>
<dbReference type="EMBL" id="NTWE01000011">
    <property type="protein sequence ID" value="PEW05507.1"/>
    <property type="molecule type" value="Genomic_DNA"/>
</dbReference>
<proteinExistence type="predicted"/>
<gene>
    <name evidence="3" type="ORF">CN425_03945</name>
</gene>
<evidence type="ECO:0000259" key="2">
    <source>
        <dbReference type="Pfam" id="PF13354"/>
    </source>
</evidence>
<sequence length="370" mass="43013">MNMVKIIGIIVGVIIVCIVAFFVIMEYYLSKEDPGYVLNYIKEHKGDETCSLFIRRNGEVLTSINENKKLPLASMAKIVIAVEFAKQVSEGKISREEQISLHELEKYYVKNTDGGAHPAWLEDAETRKLVKNGQIALEEVAKGMIHYSSNANTTYLLEKLGIERVNESIKELELTSHDKFSSYTASLYMRGYVEKELRKQENQSLEIIRNMSNDEYNKHVLQIHEWMKDEEEWKKRDIPLKVDMEFQRIWSDRLVGANAKDYMSLMAKINGRNYFPKSMQDEIENVFKGTVENSKFEYAGQKGGSTAFVLTKSLYTTDKNGNKVEVVIMFNNIDNQIFRQKLRNNIDYFIRDILASEEFRKKLERNNFIV</sequence>
<accession>A0A2A8Q1B6</accession>
<dbReference type="PANTHER" id="PTHR35333:SF3">
    <property type="entry name" value="BETA-LACTAMASE-TYPE TRANSPEPTIDASE FOLD CONTAINING PROTEIN"/>
    <property type="match status" value="1"/>
</dbReference>
<dbReference type="GO" id="GO:0030655">
    <property type="term" value="P:beta-lactam antibiotic catabolic process"/>
    <property type="evidence" value="ECO:0007669"/>
    <property type="project" value="InterPro"/>
</dbReference>